<feature type="region of interest" description="Disordered" evidence="1">
    <location>
        <begin position="109"/>
        <end position="138"/>
    </location>
</feature>
<evidence type="ECO:0000313" key="2">
    <source>
        <dbReference type="EMBL" id="SMR62618.1"/>
    </source>
</evidence>
<feature type="compositionally biased region" description="Basic and acidic residues" evidence="1">
    <location>
        <begin position="114"/>
        <end position="124"/>
    </location>
</feature>
<reference evidence="3" key="1">
    <citation type="submission" date="2017-05" db="EMBL/GenBank/DDBJ databases">
        <authorList>
            <person name="Song R."/>
            <person name="Chenine A.L."/>
            <person name="Ruprecht R.M."/>
        </authorList>
    </citation>
    <scope>NUCLEOTIDE SEQUENCE [LARGE SCALE GENOMIC DNA]</scope>
</reference>
<feature type="compositionally biased region" description="Basic and acidic residues" evidence="1">
    <location>
        <begin position="72"/>
        <end position="81"/>
    </location>
</feature>
<name>A0A2H1HA12_ZYMTR</name>
<dbReference type="AlphaFoldDB" id="A0A2H1HA12"/>
<evidence type="ECO:0000256" key="1">
    <source>
        <dbReference type="SAM" id="MobiDB-lite"/>
    </source>
</evidence>
<feature type="region of interest" description="Disordered" evidence="1">
    <location>
        <begin position="1"/>
        <end position="81"/>
    </location>
</feature>
<sequence length="180" mass="20293">MTALEPGDGGDSSGRTCARERDAHHRRAEDLTDIGQRGYTCDQTVGPKRDTKPPTPSHRAITAPNRRRRKHDTYQPRADPDWRKRFARQDGWMDNKEIPSEIKRAAEATALQTPRRDGQAKDHAYSGTLVQSKLDSQTNAKRALEGSLASYKTRIQELTEENREPASQKSVIVSDLKSEK</sequence>
<dbReference type="Proteomes" id="UP000245764">
    <property type="component" value="Chromosome 20"/>
</dbReference>
<feature type="compositionally biased region" description="Basic and acidic residues" evidence="1">
    <location>
        <begin position="17"/>
        <end position="30"/>
    </location>
</feature>
<evidence type="ECO:0000313" key="3">
    <source>
        <dbReference type="Proteomes" id="UP000245764"/>
    </source>
</evidence>
<protein>
    <submittedName>
        <fullName evidence="2">Uncharacterized protein</fullName>
    </submittedName>
</protein>
<proteinExistence type="predicted"/>
<dbReference type="EMBL" id="LT854271">
    <property type="protein sequence ID" value="SMR62618.1"/>
    <property type="molecule type" value="Genomic_DNA"/>
</dbReference>
<feature type="compositionally biased region" description="Polar residues" evidence="1">
    <location>
        <begin position="128"/>
        <end position="138"/>
    </location>
</feature>
<feature type="region of interest" description="Disordered" evidence="1">
    <location>
        <begin position="158"/>
        <end position="180"/>
    </location>
</feature>
<accession>A0A2H1HA12</accession>
<organism evidence="2 3">
    <name type="scientific">Zymoseptoria tritici ST99CH_1E4</name>
    <dbReference type="NCBI Taxonomy" id="1276532"/>
    <lineage>
        <taxon>Eukaryota</taxon>
        <taxon>Fungi</taxon>
        <taxon>Dikarya</taxon>
        <taxon>Ascomycota</taxon>
        <taxon>Pezizomycotina</taxon>
        <taxon>Dothideomycetes</taxon>
        <taxon>Dothideomycetidae</taxon>
        <taxon>Mycosphaerellales</taxon>
        <taxon>Mycosphaerellaceae</taxon>
        <taxon>Zymoseptoria</taxon>
    </lineage>
</organism>
<gene>
    <name evidence="2" type="ORF">ZT1E4_G11934</name>
</gene>